<sequence length="122" mass="12718">MNPGNVFVCAGRVDTACDDREPGELAVATGIRDGSGRAHRFPAAPLLATAPERRGLRTRLAGMTAAGTADAAEVRVAPATAPLVRPAAGRPVRALRGPGPVTVAERAITEETIRFNLPKEVR</sequence>
<dbReference type="RefSeq" id="WP_152783950.1">
    <property type="nucleotide sequence ID" value="NZ_BAABEQ010000007.1"/>
</dbReference>
<gene>
    <name evidence="1" type="ORF">FNH04_13895</name>
</gene>
<name>A0A5N8W237_9ACTN</name>
<protein>
    <submittedName>
        <fullName evidence="1">Uncharacterized protein</fullName>
    </submittedName>
</protein>
<proteinExistence type="predicted"/>
<organism evidence="1 2">
    <name type="scientific">Streptomyces phyllanthi</name>
    <dbReference type="NCBI Taxonomy" id="1803180"/>
    <lineage>
        <taxon>Bacteria</taxon>
        <taxon>Bacillati</taxon>
        <taxon>Actinomycetota</taxon>
        <taxon>Actinomycetes</taxon>
        <taxon>Kitasatosporales</taxon>
        <taxon>Streptomycetaceae</taxon>
        <taxon>Streptomyces</taxon>
    </lineage>
</organism>
<evidence type="ECO:0000313" key="2">
    <source>
        <dbReference type="Proteomes" id="UP000326979"/>
    </source>
</evidence>
<accession>A0A5N8W237</accession>
<dbReference type="AlphaFoldDB" id="A0A5N8W237"/>
<reference evidence="1 2" key="1">
    <citation type="submission" date="2019-07" db="EMBL/GenBank/DDBJ databases">
        <title>New species of Amycolatopsis and Streptomyces.</title>
        <authorList>
            <person name="Duangmal K."/>
            <person name="Teo W.F.A."/>
            <person name="Lipun K."/>
        </authorList>
    </citation>
    <scope>NUCLEOTIDE SEQUENCE [LARGE SCALE GENOMIC DNA]</scope>
    <source>
        <strain evidence="1 2">TISTR 2346</strain>
    </source>
</reference>
<keyword evidence="2" id="KW-1185">Reference proteome</keyword>
<dbReference type="EMBL" id="VJZE01000075">
    <property type="protein sequence ID" value="MPY40956.1"/>
    <property type="molecule type" value="Genomic_DNA"/>
</dbReference>
<dbReference type="Proteomes" id="UP000326979">
    <property type="component" value="Unassembled WGS sequence"/>
</dbReference>
<evidence type="ECO:0000313" key="1">
    <source>
        <dbReference type="EMBL" id="MPY40956.1"/>
    </source>
</evidence>
<comment type="caution">
    <text evidence="1">The sequence shown here is derived from an EMBL/GenBank/DDBJ whole genome shotgun (WGS) entry which is preliminary data.</text>
</comment>